<dbReference type="CDD" id="cd20000">
    <property type="entry name" value="PBP1_ABC_rhamnose"/>
    <property type="match status" value="1"/>
</dbReference>
<dbReference type="Gene3D" id="3.40.50.2300">
    <property type="match status" value="2"/>
</dbReference>
<comment type="subcellular location">
    <subcellularLocation>
        <location evidence="1">Cell envelope</location>
    </subcellularLocation>
</comment>
<evidence type="ECO:0000259" key="3">
    <source>
        <dbReference type="Pfam" id="PF13407"/>
    </source>
</evidence>
<evidence type="ECO:0000313" key="5">
    <source>
        <dbReference type="Proteomes" id="UP001299970"/>
    </source>
</evidence>
<dbReference type="SUPFAM" id="SSF53822">
    <property type="entry name" value="Periplasmic binding protein-like I"/>
    <property type="match status" value="1"/>
</dbReference>
<dbReference type="PANTHER" id="PTHR30036:SF8">
    <property type="entry name" value="ABC-TYPE SUGAR TRANSPORT SYSTEM PERIPLASMIC COMPONENT-LIKE PROTEIN"/>
    <property type="match status" value="1"/>
</dbReference>
<reference evidence="4 5" key="1">
    <citation type="submission" date="2022-03" db="EMBL/GenBank/DDBJ databases">
        <title>Pseudonocardia alaer sp. nov., a novel actinomycete isolated from reed forest soil.</title>
        <authorList>
            <person name="Wang L."/>
        </authorList>
    </citation>
    <scope>NUCLEOTIDE SEQUENCE [LARGE SCALE GENOMIC DNA]</scope>
    <source>
        <strain evidence="4 5">Y-16303</strain>
    </source>
</reference>
<dbReference type="Pfam" id="PF13407">
    <property type="entry name" value="Peripla_BP_4"/>
    <property type="match status" value="1"/>
</dbReference>
<dbReference type="RefSeq" id="WP_241039362.1">
    <property type="nucleotide sequence ID" value="NZ_BAAAJF010000022.1"/>
</dbReference>
<dbReference type="PANTHER" id="PTHR30036">
    <property type="entry name" value="D-XYLOSE-BINDING PERIPLASMIC PROTEIN"/>
    <property type="match status" value="1"/>
</dbReference>
<evidence type="ECO:0000256" key="1">
    <source>
        <dbReference type="ARBA" id="ARBA00004196"/>
    </source>
</evidence>
<dbReference type="Proteomes" id="UP001299970">
    <property type="component" value="Unassembled WGS sequence"/>
</dbReference>
<organism evidence="4 5">
    <name type="scientific">Pseudonocardia alaniniphila</name>
    <dbReference type="NCBI Taxonomy" id="75291"/>
    <lineage>
        <taxon>Bacteria</taxon>
        <taxon>Bacillati</taxon>
        <taxon>Actinomycetota</taxon>
        <taxon>Actinomycetes</taxon>
        <taxon>Pseudonocardiales</taxon>
        <taxon>Pseudonocardiaceae</taxon>
        <taxon>Pseudonocardia</taxon>
    </lineage>
</organism>
<evidence type="ECO:0000256" key="2">
    <source>
        <dbReference type="SAM" id="MobiDB-lite"/>
    </source>
</evidence>
<name>A0ABS9TKE1_9PSEU</name>
<dbReference type="InterPro" id="IPR050555">
    <property type="entry name" value="Bact_Solute-Bind_Prot2"/>
</dbReference>
<comment type="caution">
    <text evidence="4">The sequence shown here is derived from an EMBL/GenBank/DDBJ whole genome shotgun (WGS) entry which is preliminary data.</text>
</comment>
<feature type="domain" description="Periplasmic binding protein" evidence="3">
    <location>
        <begin position="67"/>
        <end position="324"/>
    </location>
</feature>
<evidence type="ECO:0000313" key="4">
    <source>
        <dbReference type="EMBL" id="MCH6168726.1"/>
    </source>
</evidence>
<dbReference type="InterPro" id="IPR013459">
    <property type="entry name" value="RhaS"/>
</dbReference>
<feature type="region of interest" description="Disordered" evidence="2">
    <location>
        <begin position="35"/>
        <end position="57"/>
    </location>
</feature>
<keyword evidence="5" id="KW-1185">Reference proteome</keyword>
<accession>A0ABS9TKE1</accession>
<proteinExistence type="predicted"/>
<dbReference type="EMBL" id="JAKXMK010000020">
    <property type="protein sequence ID" value="MCH6168726.1"/>
    <property type="molecule type" value="Genomic_DNA"/>
</dbReference>
<dbReference type="NCBIfam" id="TIGR02637">
    <property type="entry name" value="RhaS"/>
    <property type="match status" value="1"/>
</dbReference>
<dbReference type="PROSITE" id="PS51257">
    <property type="entry name" value="PROKAR_LIPOPROTEIN"/>
    <property type="match status" value="1"/>
</dbReference>
<dbReference type="InterPro" id="IPR028082">
    <property type="entry name" value="Peripla_BP_I"/>
</dbReference>
<sequence length="367" mass="37967">MSLRSARAGTFRRGLVPVAAGLVLAVGLSACGGTTRESTADQGDSSGGGASAATADPNAPLKEGLKIAFLPKQLNNPYSDIEAGGGQAAVTELKGEYKLVGPNDASASSQVSYINTLIQQQQDVIGIAANDPNAVCPSLNQARDAGIKVVAFDSDAAKQCRDVFVNQATTQGIGETLVSMTRELTGGQGDIAILSATPNATNQNAWIAVMEQELKKPENAGMKLVATVYGNDDDQKSFQEAQGLLQTYPNLKAIVSPTTVGIAATARYVSSSSYKGKVAVTGLGTPNQMREFVKDGTVSQFALWNPADIGYLAGYAGAALASGQITGKQGETFTAGKLGKYTIGTDGEIVLGPPTVFTAQNIDQFDF</sequence>
<gene>
    <name evidence="4" type="primary">rhaS</name>
    <name evidence="4" type="ORF">MMF94_23790</name>
</gene>
<dbReference type="InterPro" id="IPR025997">
    <property type="entry name" value="SBP_2_dom"/>
</dbReference>
<protein>
    <submittedName>
        <fullName evidence="4">Rhamnose ABC transporter substrate-binding protein</fullName>
    </submittedName>
</protein>